<dbReference type="GO" id="GO:0016746">
    <property type="term" value="F:acyltransferase activity"/>
    <property type="evidence" value="ECO:0007669"/>
    <property type="project" value="UniProtKB-KW"/>
</dbReference>
<accession>A0ABT5WXM2</accession>
<name>A0ABT5WXM2_9SPHN</name>
<dbReference type="Gene3D" id="3.40.630.30">
    <property type="match status" value="1"/>
</dbReference>
<feature type="domain" description="N-acetyltransferase" evidence="3">
    <location>
        <begin position="1"/>
        <end position="118"/>
    </location>
</feature>
<proteinExistence type="predicted"/>
<gene>
    <name evidence="4" type="ORF">PYV00_23495</name>
</gene>
<evidence type="ECO:0000259" key="3">
    <source>
        <dbReference type="PROSITE" id="PS51186"/>
    </source>
</evidence>
<dbReference type="InterPro" id="IPR050832">
    <property type="entry name" value="Bact_Acetyltransf"/>
</dbReference>
<evidence type="ECO:0000313" key="4">
    <source>
        <dbReference type="EMBL" id="MDE8654663.1"/>
    </source>
</evidence>
<sequence length="118" mass="13525">MTRPWNDPVADAQQALEGKSSTIIAVFANDHLIGTAMTGWDGHRGWIYYLAVESDFRRWGIARKLVRACEDWLAQHGAPKVQLMVRAENKEAARFWEAIGYAEETFRVFCRRLRSRAG</sequence>
<protein>
    <submittedName>
        <fullName evidence="4">GNAT family acetyltransferase</fullName>
        <ecNumber evidence="4">2.3.1.-</ecNumber>
    </submittedName>
</protein>
<dbReference type="NCBIfam" id="NF002959">
    <property type="entry name" value="PRK03624.1"/>
    <property type="match status" value="1"/>
</dbReference>
<dbReference type="Pfam" id="PF00583">
    <property type="entry name" value="Acetyltransf_1"/>
    <property type="match status" value="1"/>
</dbReference>
<organism evidence="4 5">
    <name type="scientific">Novosphingobium album</name>
    <name type="common">ex Liu et al. 2023</name>
    <dbReference type="NCBI Taxonomy" id="3031130"/>
    <lineage>
        <taxon>Bacteria</taxon>
        <taxon>Pseudomonadati</taxon>
        <taxon>Pseudomonadota</taxon>
        <taxon>Alphaproteobacteria</taxon>
        <taxon>Sphingomonadales</taxon>
        <taxon>Sphingomonadaceae</taxon>
        <taxon>Novosphingobium</taxon>
    </lineage>
</organism>
<dbReference type="PANTHER" id="PTHR43877:SF1">
    <property type="entry name" value="ACETYLTRANSFERASE"/>
    <property type="match status" value="1"/>
</dbReference>
<evidence type="ECO:0000256" key="1">
    <source>
        <dbReference type="ARBA" id="ARBA00022679"/>
    </source>
</evidence>
<dbReference type="PANTHER" id="PTHR43877">
    <property type="entry name" value="AMINOALKYLPHOSPHONATE N-ACETYLTRANSFERASE-RELATED-RELATED"/>
    <property type="match status" value="1"/>
</dbReference>
<dbReference type="SUPFAM" id="SSF55729">
    <property type="entry name" value="Acyl-CoA N-acyltransferases (Nat)"/>
    <property type="match status" value="1"/>
</dbReference>
<dbReference type="EMBL" id="JARESE010000098">
    <property type="protein sequence ID" value="MDE8654663.1"/>
    <property type="molecule type" value="Genomic_DNA"/>
</dbReference>
<dbReference type="Proteomes" id="UP001216253">
    <property type="component" value="Unassembled WGS sequence"/>
</dbReference>
<keyword evidence="2 4" id="KW-0012">Acyltransferase</keyword>
<keyword evidence="5" id="KW-1185">Reference proteome</keyword>
<dbReference type="InterPro" id="IPR000182">
    <property type="entry name" value="GNAT_dom"/>
</dbReference>
<evidence type="ECO:0000313" key="5">
    <source>
        <dbReference type="Proteomes" id="UP001216253"/>
    </source>
</evidence>
<dbReference type="CDD" id="cd04301">
    <property type="entry name" value="NAT_SF"/>
    <property type="match status" value="1"/>
</dbReference>
<keyword evidence="1 4" id="KW-0808">Transferase</keyword>
<dbReference type="PROSITE" id="PS51186">
    <property type="entry name" value="GNAT"/>
    <property type="match status" value="1"/>
</dbReference>
<dbReference type="EC" id="2.3.1.-" evidence="4"/>
<comment type="caution">
    <text evidence="4">The sequence shown here is derived from an EMBL/GenBank/DDBJ whole genome shotgun (WGS) entry which is preliminary data.</text>
</comment>
<dbReference type="RefSeq" id="WP_275230786.1">
    <property type="nucleotide sequence ID" value="NZ_JARESE010000098.1"/>
</dbReference>
<evidence type="ECO:0000256" key="2">
    <source>
        <dbReference type="ARBA" id="ARBA00023315"/>
    </source>
</evidence>
<dbReference type="InterPro" id="IPR016181">
    <property type="entry name" value="Acyl_CoA_acyltransferase"/>
</dbReference>
<reference evidence="4 5" key="1">
    <citation type="submission" date="2023-03" db="EMBL/GenBank/DDBJ databases">
        <title>NovoSphingobium album sp. nov. isolated from polycyclic aromatic hydrocarbons- and heavy-metal polluted soil.</title>
        <authorList>
            <person name="Liu Z."/>
            <person name="Wang K."/>
        </authorList>
    </citation>
    <scope>NUCLEOTIDE SEQUENCE [LARGE SCALE GENOMIC DNA]</scope>
    <source>
        <strain evidence="4 5">H3SJ31-1</strain>
    </source>
</reference>